<name>A0A2X2TQZ3_CAPOC</name>
<accession>A0A2X2TQZ3</accession>
<sequence length="358" mass="43018">MIYKKEDIRFEKINPTEFENLCYDLLVKYNFSNIIWRQGSADNGRDLEATIVFNNSIRDKELKYFFECKHFNSGGVPPEKLISKISWADAEKPDFLILILSSYLTNNARDWLDKIASDKKYDIICIEGEELKERLLKYPDLIERYFSFEHYKKMFKDMKEYQFKYDVKLSFSILESIINNIPLSKFDNEDLAFILLNFYIECISINRENDKEADFYCPNIINKVLEHMKSSIENDTMIFSQKYYDNYDILGGYGFVDEMEELELKPCKSNRKELNFQYYILYLNYSQNEKNWKLGHYLFIVYDNVAFEMFKDEKIEIRIIRNFTPDKIVSMEIKTNNNLLDNYKKYLAYFNDNDGSKF</sequence>
<evidence type="ECO:0000313" key="2">
    <source>
        <dbReference type="EMBL" id="SQA78950.1"/>
    </source>
</evidence>
<dbReference type="Pfam" id="PF04471">
    <property type="entry name" value="Mrr_cat"/>
    <property type="match status" value="1"/>
</dbReference>
<feature type="domain" description="Restriction endonuclease type IV Mrr" evidence="1">
    <location>
        <begin position="11"/>
        <end position="133"/>
    </location>
</feature>
<reference evidence="2 3" key="1">
    <citation type="submission" date="2018-06" db="EMBL/GenBank/DDBJ databases">
        <authorList>
            <consortium name="Pathogen Informatics"/>
            <person name="Doyle S."/>
        </authorList>
    </citation>
    <scope>NUCLEOTIDE SEQUENCE [LARGE SCALE GENOMIC DNA]</scope>
    <source>
        <strain evidence="2 3">NCTC11546</strain>
    </source>
</reference>
<dbReference type="EMBL" id="UARG01000017">
    <property type="protein sequence ID" value="SQA78950.1"/>
    <property type="molecule type" value="Genomic_DNA"/>
</dbReference>
<protein>
    <recommendedName>
        <fullName evidence="1">Restriction endonuclease type IV Mrr domain-containing protein</fullName>
    </recommendedName>
</protein>
<gene>
    <name evidence="2" type="ORF">NCTC11546_02201</name>
</gene>
<dbReference type="GO" id="GO:0009307">
    <property type="term" value="P:DNA restriction-modification system"/>
    <property type="evidence" value="ECO:0007669"/>
    <property type="project" value="InterPro"/>
</dbReference>
<dbReference type="GO" id="GO:0003677">
    <property type="term" value="F:DNA binding"/>
    <property type="evidence" value="ECO:0007669"/>
    <property type="project" value="InterPro"/>
</dbReference>
<dbReference type="RefSeq" id="WP_128091913.1">
    <property type="nucleotide sequence ID" value="NZ_UARG01000017.1"/>
</dbReference>
<dbReference type="InterPro" id="IPR011335">
    <property type="entry name" value="Restrct_endonuc-II-like"/>
</dbReference>
<evidence type="ECO:0000259" key="1">
    <source>
        <dbReference type="Pfam" id="PF04471"/>
    </source>
</evidence>
<organism evidence="2 3">
    <name type="scientific">Capnocytophaga ochracea</name>
    <dbReference type="NCBI Taxonomy" id="1018"/>
    <lineage>
        <taxon>Bacteria</taxon>
        <taxon>Pseudomonadati</taxon>
        <taxon>Bacteroidota</taxon>
        <taxon>Flavobacteriia</taxon>
        <taxon>Flavobacteriales</taxon>
        <taxon>Flavobacteriaceae</taxon>
        <taxon>Capnocytophaga</taxon>
    </lineage>
</organism>
<evidence type="ECO:0000313" key="3">
    <source>
        <dbReference type="Proteomes" id="UP000249891"/>
    </source>
</evidence>
<dbReference type="GO" id="GO:0004519">
    <property type="term" value="F:endonuclease activity"/>
    <property type="evidence" value="ECO:0007669"/>
    <property type="project" value="InterPro"/>
</dbReference>
<dbReference type="InterPro" id="IPR011856">
    <property type="entry name" value="tRNA_endonuc-like_dom_sf"/>
</dbReference>
<dbReference type="AlphaFoldDB" id="A0A2X2TQZ3"/>
<dbReference type="SUPFAM" id="SSF52980">
    <property type="entry name" value="Restriction endonuclease-like"/>
    <property type="match status" value="1"/>
</dbReference>
<dbReference type="Proteomes" id="UP000249891">
    <property type="component" value="Unassembled WGS sequence"/>
</dbReference>
<proteinExistence type="predicted"/>
<dbReference type="InterPro" id="IPR007560">
    <property type="entry name" value="Restrct_endonuc_IV_Mrr"/>
</dbReference>
<dbReference type="Gene3D" id="3.40.1350.10">
    <property type="match status" value="1"/>
</dbReference>